<keyword evidence="8" id="KW-0902">Two-component regulatory system</keyword>
<dbReference type="PROSITE" id="PS50109">
    <property type="entry name" value="HIS_KIN"/>
    <property type="match status" value="1"/>
</dbReference>
<dbReference type="PANTHER" id="PTHR24421:SF10">
    <property type="entry name" value="NITRATE_NITRITE SENSOR PROTEIN NARQ"/>
    <property type="match status" value="1"/>
</dbReference>
<keyword evidence="3" id="KW-0597">Phosphoprotein</keyword>
<keyword evidence="9" id="KW-0175">Coiled coil</keyword>
<dbReference type="InterPro" id="IPR050482">
    <property type="entry name" value="Sensor_HK_TwoCompSys"/>
</dbReference>
<feature type="domain" description="Histidine kinase" evidence="10">
    <location>
        <begin position="49"/>
        <end position="243"/>
    </location>
</feature>
<keyword evidence="12" id="KW-1185">Reference proteome</keyword>
<organism evidence="11 12">
    <name type="scientific">Pseudomarimonas salicorniae</name>
    <dbReference type="NCBI Taxonomy" id="2933270"/>
    <lineage>
        <taxon>Bacteria</taxon>
        <taxon>Pseudomonadati</taxon>
        <taxon>Pseudomonadota</taxon>
        <taxon>Gammaproteobacteria</taxon>
        <taxon>Lysobacterales</taxon>
        <taxon>Lysobacteraceae</taxon>
        <taxon>Pseudomarimonas</taxon>
    </lineage>
</organism>
<evidence type="ECO:0000256" key="9">
    <source>
        <dbReference type="SAM" id="Coils"/>
    </source>
</evidence>
<evidence type="ECO:0000313" key="11">
    <source>
        <dbReference type="EMBL" id="MCK7594405.1"/>
    </source>
</evidence>
<evidence type="ECO:0000256" key="2">
    <source>
        <dbReference type="ARBA" id="ARBA00012438"/>
    </source>
</evidence>
<evidence type="ECO:0000256" key="5">
    <source>
        <dbReference type="ARBA" id="ARBA00022741"/>
    </source>
</evidence>
<keyword evidence="7" id="KW-0067">ATP-binding</keyword>
<sequence>MSSSADDVAALDALRRDYQRLLQRLEANQQTFNRLARSVYQVQEDERRRLARELHDGLGQNLTALSHLLGMLADGLPDSAEPQRQLARQALEVCRGTLEDTRQLSRLLRPQILDDLGLVAALRWLCRSMQASAGITCTLEADGEWRADSEIETVLFRVAQEGLTNAVRHSGASCVALRVHVTGPMVELEVQDDGNGPGSRDLFGGGGGLSGLRERLRLHDGQLLVRAAQPQGLRLLARLPLPPQAPGGAQ</sequence>
<dbReference type="InterPro" id="IPR005467">
    <property type="entry name" value="His_kinase_dom"/>
</dbReference>
<proteinExistence type="predicted"/>
<feature type="coiled-coil region" evidence="9">
    <location>
        <begin position="8"/>
        <end position="35"/>
    </location>
</feature>
<evidence type="ECO:0000259" key="10">
    <source>
        <dbReference type="PROSITE" id="PS50109"/>
    </source>
</evidence>
<name>A0ABT0GK62_9GAMM</name>
<evidence type="ECO:0000256" key="1">
    <source>
        <dbReference type="ARBA" id="ARBA00000085"/>
    </source>
</evidence>
<comment type="caution">
    <text evidence="11">The sequence shown here is derived from an EMBL/GenBank/DDBJ whole genome shotgun (WGS) entry which is preliminary data.</text>
</comment>
<gene>
    <name evidence="11" type="ORF">M0G41_12075</name>
</gene>
<comment type="catalytic activity">
    <reaction evidence="1">
        <text>ATP + protein L-histidine = ADP + protein N-phospho-L-histidine.</text>
        <dbReference type="EC" id="2.7.13.3"/>
    </reaction>
</comment>
<evidence type="ECO:0000256" key="7">
    <source>
        <dbReference type="ARBA" id="ARBA00022840"/>
    </source>
</evidence>
<keyword evidence="6 11" id="KW-0418">Kinase</keyword>
<dbReference type="SMART" id="SM00387">
    <property type="entry name" value="HATPase_c"/>
    <property type="match status" value="1"/>
</dbReference>
<evidence type="ECO:0000256" key="4">
    <source>
        <dbReference type="ARBA" id="ARBA00022679"/>
    </source>
</evidence>
<dbReference type="Pfam" id="PF02518">
    <property type="entry name" value="HATPase_c"/>
    <property type="match status" value="1"/>
</dbReference>
<dbReference type="PANTHER" id="PTHR24421">
    <property type="entry name" value="NITRATE/NITRITE SENSOR PROTEIN NARX-RELATED"/>
    <property type="match status" value="1"/>
</dbReference>
<dbReference type="Gene3D" id="3.30.565.10">
    <property type="entry name" value="Histidine kinase-like ATPase, C-terminal domain"/>
    <property type="match status" value="1"/>
</dbReference>
<keyword evidence="4" id="KW-0808">Transferase</keyword>
<reference evidence="11" key="1">
    <citation type="submission" date="2022-04" db="EMBL/GenBank/DDBJ databases">
        <title>Lysobacter sp. CAU 1642 isolated from sea sand.</title>
        <authorList>
            <person name="Kim W."/>
        </authorList>
    </citation>
    <scope>NUCLEOTIDE SEQUENCE</scope>
    <source>
        <strain evidence="11">CAU 1642</strain>
    </source>
</reference>
<dbReference type="SUPFAM" id="SSF55874">
    <property type="entry name" value="ATPase domain of HSP90 chaperone/DNA topoisomerase II/histidine kinase"/>
    <property type="match status" value="1"/>
</dbReference>
<dbReference type="InterPro" id="IPR011712">
    <property type="entry name" value="Sig_transdc_His_kin_sub3_dim/P"/>
</dbReference>
<dbReference type="CDD" id="cd16917">
    <property type="entry name" value="HATPase_UhpB-NarQ-NarX-like"/>
    <property type="match status" value="1"/>
</dbReference>
<accession>A0ABT0GK62</accession>
<dbReference type="Gene3D" id="1.20.5.1930">
    <property type="match status" value="1"/>
</dbReference>
<dbReference type="RefSeq" id="WP_248209544.1">
    <property type="nucleotide sequence ID" value="NZ_JALNMH010000009.1"/>
</dbReference>
<dbReference type="InterPro" id="IPR003594">
    <property type="entry name" value="HATPase_dom"/>
</dbReference>
<dbReference type="GO" id="GO:0016301">
    <property type="term" value="F:kinase activity"/>
    <property type="evidence" value="ECO:0007669"/>
    <property type="project" value="UniProtKB-KW"/>
</dbReference>
<protein>
    <recommendedName>
        <fullName evidence="2">histidine kinase</fullName>
        <ecNumber evidence="2">2.7.13.3</ecNumber>
    </recommendedName>
</protein>
<evidence type="ECO:0000256" key="6">
    <source>
        <dbReference type="ARBA" id="ARBA00022777"/>
    </source>
</evidence>
<keyword evidence="5" id="KW-0547">Nucleotide-binding</keyword>
<evidence type="ECO:0000256" key="8">
    <source>
        <dbReference type="ARBA" id="ARBA00023012"/>
    </source>
</evidence>
<dbReference type="Proteomes" id="UP001431449">
    <property type="component" value="Unassembled WGS sequence"/>
</dbReference>
<evidence type="ECO:0000313" key="12">
    <source>
        <dbReference type="Proteomes" id="UP001431449"/>
    </source>
</evidence>
<dbReference type="Pfam" id="PF07730">
    <property type="entry name" value="HisKA_3"/>
    <property type="match status" value="1"/>
</dbReference>
<dbReference type="InterPro" id="IPR036890">
    <property type="entry name" value="HATPase_C_sf"/>
</dbReference>
<evidence type="ECO:0000256" key="3">
    <source>
        <dbReference type="ARBA" id="ARBA00022553"/>
    </source>
</evidence>
<dbReference type="EC" id="2.7.13.3" evidence="2"/>
<dbReference type="EMBL" id="JALNMH010000009">
    <property type="protein sequence ID" value="MCK7594405.1"/>
    <property type="molecule type" value="Genomic_DNA"/>
</dbReference>